<evidence type="ECO:0000313" key="3">
    <source>
        <dbReference type="EMBL" id="RRJ85608.1"/>
    </source>
</evidence>
<protein>
    <submittedName>
        <fullName evidence="3">Amino acid acetyltransferase</fullName>
    </submittedName>
</protein>
<keyword evidence="2" id="KW-0812">Transmembrane</keyword>
<dbReference type="EMBL" id="RQVS01000024">
    <property type="protein sequence ID" value="RRJ85608.1"/>
    <property type="molecule type" value="Genomic_DNA"/>
</dbReference>
<keyword evidence="4" id="KW-1185">Reference proteome</keyword>
<dbReference type="GO" id="GO:0016740">
    <property type="term" value="F:transferase activity"/>
    <property type="evidence" value="ECO:0007669"/>
    <property type="project" value="UniProtKB-KW"/>
</dbReference>
<dbReference type="SUPFAM" id="SSF103473">
    <property type="entry name" value="MFS general substrate transporter"/>
    <property type="match status" value="1"/>
</dbReference>
<accession>A0A3P3VUE4</accession>
<name>A0A3P3VUE4_9MICO</name>
<organism evidence="3 4">
    <name type="scientific">Gulosibacter macacae</name>
    <dbReference type="NCBI Taxonomy" id="2488791"/>
    <lineage>
        <taxon>Bacteria</taxon>
        <taxon>Bacillati</taxon>
        <taxon>Actinomycetota</taxon>
        <taxon>Actinomycetes</taxon>
        <taxon>Micrococcales</taxon>
        <taxon>Microbacteriaceae</taxon>
        <taxon>Gulosibacter</taxon>
    </lineage>
</organism>
<evidence type="ECO:0000256" key="2">
    <source>
        <dbReference type="SAM" id="Phobius"/>
    </source>
</evidence>
<evidence type="ECO:0000313" key="4">
    <source>
        <dbReference type="Proteomes" id="UP000274391"/>
    </source>
</evidence>
<dbReference type="Proteomes" id="UP000274391">
    <property type="component" value="Unassembled WGS sequence"/>
</dbReference>
<proteinExistence type="predicted"/>
<dbReference type="AlphaFoldDB" id="A0A3P3VUE4"/>
<keyword evidence="2" id="KW-0472">Membrane</keyword>
<dbReference type="OrthoDB" id="3748887at2"/>
<reference evidence="3 4" key="1">
    <citation type="submission" date="2018-11" db="EMBL/GenBank/DDBJ databases">
        <title>YIM 102482-1 draft genome.</title>
        <authorList>
            <person name="Li G."/>
            <person name="Jiang Y."/>
        </authorList>
    </citation>
    <scope>NUCLEOTIDE SEQUENCE [LARGE SCALE GENOMIC DNA]</scope>
    <source>
        <strain evidence="3 4">YIM 102482-1</strain>
    </source>
</reference>
<dbReference type="RefSeq" id="WP_124974034.1">
    <property type="nucleotide sequence ID" value="NZ_RQVS01000024.1"/>
</dbReference>
<feature type="region of interest" description="Disordered" evidence="1">
    <location>
        <begin position="43"/>
        <end position="63"/>
    </location>
</feature>
<comment type="caution">
    <text evidence="3">The sequence shown here is derived from an EMBL/GenBank/DDBJ whole genome shotgun (WGS) entry which is preliminary data.</text>
</comment>
<evidence type="ECO:0000256" key="1">
    <source>
        <dbReference type="SAM" id="MobiDB-lite"/>
    </source>
</evidence>
<feature type="transmembrane region" description="Helical" evidence="2">
    <location>
        <begin position="15"/>
        <end position="39"/>
    </location>
</feature>
<keyword evidence="3" id="KW-0808">Transferase</keyword>
<sequence length="86" mass="10179">MGPNWDHMGWWGMGWSWVFLILLLVGITVLIVLLVRVFAARDPRQSPHRTESNRARELLDERYARGEIDTTEYDERRQRLDRAPDA</sequence>
<gene>
    <name evidence="3" type="ORF">EG850_12645</name>
</gene>
<keyword evidence="2" id="KW-1133">Transmembrane helix</keyword>
<dbReference type="InterPro" id="IPR036259">
    <property type="entry name" value="MFS_trans_sf"/>
</dbReference>